<organism evidence="1 2">
    <name type="scientific">Vibrio jasicida</name>
    <dbReference type="NCBI Taxonomy" id="766224"/>
    <lineage>
        <taxon>Bacteria</taxon>
        <taxon>Pseudomonadati</taxon>
        <taxon>Pseudomonadota</taxon>
        <taxon>Gammaproteobacteria</taxon>
        <taxon>Vibrionales</taxon>
        <taxon>Vibrionaceae</taxon>
        <taxon>Vibrio</taxon>
    </lineage>
</organism>
<dbReference type="Proteomes" id="UP001295462">
    <property type="component" value="Unassembled WGS sequence"/>
</dbReference>
<reference evidence="1" key="1">
    <citation type="submission" date="2022-01" db="EMBL/GenBank/DDBJ databases">
        <authorList>
            <person name="Lagorce A."/>
        </authorList>
    </citation>
    <scope>NUCLEOTIDE SEQUENCE</scope>
    <source>
        <strain evidence="1">Th15_F1_A12</strain>
    </source>
</reference>
<comment type="caution">
    <text evidence="1">The sequence shown here is derived from an EMBL/GenBank/DDBJ whole genome shotgun (WGS) entry which is preliminary data.</text>
</comment>
<dbReference type="EMBL" id="CAKMUD010000127">
    <property type="protein sequence ID" value="CAH1603332.1"/>
    <property type="molecule type" value="Genomic_DNA"/>
</dbReference>
<name>A0AAU9QYK2_9VIBR</name>
<gene>
    <name evidence="1" type="ORF">THF1A12_70051</name>
</gene>
<sequence length="54" mass="6203">MTTNLTLQSAQDKFVDTQAKFKSLDERRAPLSSVFLYLLSRSNFVGYERSSIEL</sequence>
<evidence type="ECO:0000313" key="1">
    <source>
        <dbReference type="EMBL" id="CAH1603332.1"/>
    </source>
</evidence>
<proteinExistence type="predicted"/>
<protein>
    <submittedName>
        <fullName evidence="1">Uncharacterized protein</fullName>
    </submittedName>
</protein>
<accession>A0AAU9QYK2</accession>
<dbReference type="AlphaFoldDB" id="A0AAU9QYK2"/>
<evidence type="ECO:0000313" key="2">
    <source>
        <dbReference type="Proteomes" id="UP001295462"/>
    </source>
</evidence>